<feature type="transmembrane region" description="Helical" evidence="8">
    <location>
        <begin position="176"/>
        <end position="195"/>
    </location>
</feature>
<dbReference type="GO" id="GO:0022857">
    <property type="term" value="F:transmembrane transporter activity"/>
    <property type="evidence" value="ECO:0007669"/>
    <property type="project" value="InterPro"/>
</dbReference>
<feature type="transmembrane region" description="Helical" evidence="8">
    <location>
        <begin position="239"/>
        <end position="259"/>
    </location>
</feature>
<evidence type="ECO:0000256" key="2">
    <source>
        <dbReference type="ARBA" id="ARBA00008335"/>
    </source>
</evidence>
<dbReference type="EMBL" id="CP137312">
    <property type="protein sequence ID" value="WQF88048.1"/>
    <property type="molecule type" value="Genomic_DNA"/>
</dbReference>
<dbReference type="InterPro" id="IPR011701">
    <property type="entry name" value="MFS"/>
</dbReference>
<name>A0AAX4IXQ5_9PEZI</name>
<feature type="transmembrane region" description="Helical" evidence="8">
    <location>
        <begin position="207"/>
        <end position="227"/>
    </location>
</feature>
<feature type="transmembrane region" description="Helical" evidence="8">
    <location>
        <begin position="151"/>
        <end position="170"/>
    </location>
</feature>
<sequence>MELRPVPGRLNTNSADTLTSQTSDPPLQELRPMPGRLDTDSPDTLTTPTSEHLSTDSNLNIVWWDGDNDPEHPYNWPVWRTRLNCTLVSCASFVAPLATTLFAPGVPQLMREFHSDSEELTTFVVSIYNLGMAFGPLLIAPLSEVYGRVKIYHVCNVGFVAFVIGCALAPNLQSLIALRFLSGVFGACFSANGGGSIADMVPQERRAGAMAAFTLGPLLGPIAGPIAGGFITSAKGWRWNFWLVAIVGTFLSLVMALTLKESFHPVILEAKAARLRKSTGNPLLRSKLDSGLTFKHNLRRSLVRPVKILVYSPVVTLISLYIAVTFGYLNLMFTSFTEIFENYYGFTPDQVGLAYLGLGVGSLVGVALFRLTSDRYLAKKAADANAAGDNSNVPNGGMKPEYRLTNLPIGSLLVPIGLFIYGWTTQYHIHWMVPIVATGLISCGNILTITPLQMYLIDAFHVHAASALAASIVLRSIVGAALPLAGLRMYSALGIGWGNSLLGFISLLFLPLTFVFLRYGEYLRKRFEIKTL</sequence>
<dbReference type="InterPro" id="IPR020846">
    <property type="entry name" value="MFS_dom"/>
</dbReference>
<keyword evidence="4 8" id="KW-1133">Transmembrane helix</keyword>
<feature type="transmembrane region" description="Helical" evidence="8">
    <location>
        <begin position="497"/>
        <end position="517"/>
    </location>
</feature>
<dbReference type="Pfam" id="PF07690">
    <property type="entry name" value="MFS_1"/>
    <property type="match status" value="1"/>
</dbReference>
<comment type="subcellular location">
    <subcellularLocation>
        <location evidence="1">Membrane</location>
        <topology evidence="1">Multi-pass membrane protein</topology>
    </subcellularLocation>
</comment>
<feature type="transmembrane region" description="Helical" evidence="8">
    <location>
        <begin position="308"/>
        <end position="333"/>
    </location>
</feature>
<dbReference type="AlphaFoldDB" id="A0AAX4IXQ5"/>
<evidence type="ECO:0000256" key="3">
    <source>
        <dbReference type="ARBA" id="ARBA00022692"/>
    </source>
</evidence>
<organism evidence="10 11">
    <name type="scientific">Colletotrichum destructivum</name>
    <dbReference type="NCBI Taxonomy" id="34406"/>
    <lineage>
        <taxon>Eukaryota</taxon>
        <taxon>Fungi</taxon>
        <taxon>Dikarya</taxon>
        <taxon>Ascomycota</taxon>
        <taxon>Pezizomycotina</taxon>
        <taxon>Sordariomycetes</taxon>
        <taxon>Hypocreomycetidae</taxon>
        <taxon>Glomerellales</taxon>
        <taxon>Glomerellaceae</taxon>
        <taxon>Colletotrichum</taxon>
        <taxon>Colletotrichum destructivum species complex</taxon>
    </lineage>
</organism>
<dbReference type="SUPFAM" id="SSF103473">
    <property type="entry name" value="MFS general substrate transporter"/>
    <property type="match status" value="1"/>
</dbReference>
<dbReference type="PANTHER" id="PTHR23502">
    <property type="entry name" value="MAJOR FACILITATOR SUPERFAMILY"/>
    <property type="match status" value="1"/>
</dbReference>
<dbReference type="Gene3D" id="1.20.1250.20">
    <property type="entry name" value="MFS general substrate transporter like domains"/>
    <property type="match status" value="1"/>
</dbReference>
<dbReference type="GeneID" id="87949562"/>
<dbReference type="KEGG" id="cdet:87949562"/>
<evidence type="ECO:0000256" key="6">
    <source>
        <dbReference type="ARBA" id="ARBA00023180"/>
    </source>
</evidence>
<evidence type="ECO:0000256" key="8">
    <source>
        <dbReference type="SAM" id="Phobius"/>
    </source>
</evidence>
<keyword evidence="6" id="KW-0325">Glycoprotein</keyword>
<dbReference type="PANTHER" id="PTHR23502:SF68">
    <property type="entry name" value="MULTIDRUG TRANSPORTER, PUTATIVE (AFU_ORTHOLOGUE AFUA_3G01120)-RELATED"/>
    <property type="match status" value="1"/>
</dbReference>
<dbReference type="FunFam" id="1.20.1250.20:FF:000011">
    <property type="entry name" value="MFS multidrug transporter, putative"/>
    <property type="match status" value="1"/>
</dbReference>
<feature type="transmembrane region" description="Helical" evidence="8">
    <location>
        <begin position="429"/>
        <end position="452"/>
    </location>
</feature>
<dbReference type="InterPro" id="IPR036259">
    <property type="entry name" value="MFS_trans_sf"/>
</dbReference>
<gene>
    <name evidence="10" type="ORF">CDEST_13062</name>
</gene>
<feature type="transmembrane region" description="Helical" evidence="8">
    <location>
        <begin position="404"/>
        <end position="423"/>
    </location>
</feature>
<keyword evidence="3 8" id="KW-0812">Transmembrane</keyword>
<feature type="transmembrane region" description="Helical" evidence="8">
    <location>
        <begin position="83"/>
        <end position="103"/>
    </location>
</feature>
<evidence type="ECO:0000313" key="11">
    <source>
        <dbReference type="Proteomes" id="UP001322277"/>
    </source>
</evidence>
<feature type="transmembrane region" description="Helical" evidence="8">
    <location>
        <begin position="353"/>
        <end position="371"/>
    </location>
</feature>
<accession>A0AAX4IXQ5</accession>
<feature type="transmembrane region" description="Helical" evidence="8">
    <location>
        <begin position="123"/>
        <end position="139"/>
    </location>
</feature>
<dbReference type="RefSeq" id="XP_062785269.1">
    <property type="nucleotide sequence ID" value="XM_062929218.1"/>
</dbReference>
<proteinExistence type="inferred from homology"/>
<evidence type="ECO:0000313" key="10">
    <source>
        <dbReference type="EMBL" id="WQF88048.1"/>
    </source>
</evidence>
<dbReference type="CDD" id="cd17323">
    <property type="entry name" value="MFS_Tpo1_MDR_like"/>
    <property type="match status" value="1"/>
</dbReference>
<comment type="similarity">
    <text evidence="2">Belongs to the major facilitator superfamily.</text>
</comment>
<reference evidence="11" key="1">
    <citation type="journal article" date="2023" name="bioRxiv">
        <title>Complete genome of the Medicago anthracnose fungus, Colletotrichum destructivum, reveals a mini-chromosome-like region within a core chromosome.</title>
        <authorList>
            <person name="Lapalu N."/>
            <person name="Simon A."/>
            <person name="Lu A."/>
            <person name="Plaumann P.-L."/>
            <person name="Amselem J."/>
            <person name="Pigne S."/>
            <person name="Auger A."/>
            <person name="Koch C."/>
            <person name="Dallery J.-F."/>
            <person name="O'Connell R.J."/>
        </authorList>
    </citation>
    <scope>NUCLEOTIDE SEQUENCE [LARGE SCALE GENOMIC DNA]</scope>
    <source>
        <strain evidence="11">CBS 520.97</strain>
    </source>
</reference>
<keyword evidence="11" id="KW-1185">Reference proteome</keyword>
<keyword evidence="5 8" id="KW-0472">Membrane</keyword>
<feature type="domain" description="Major facilitator superfamily (MFS) profile" evidence="9">
    <location>
        <begin position="84"/>
        <end position="523"/>
    </location>
</feature>
<feature type="region of interest" description="Disordered" evidence="7">
    <location>
        <begin position="1"/>
        <end position="53"/>
    </location>
</feature>
<evidence type="ECO:0000256" key="7">
    <source>
        <dbReference type="SAM" id="MobiDB-lite"/>
    </source>
</evidence>
<protein>
    <submittedName>
        <fullName evidence="10">Major facilitator superfamily, MFS transporter superfamily</fullName>
    </submittedName>
</protein>
<evidence type="ECO:0000256" key="4">
    <source>
        <dbReference type="ARBA" id="ARBA00022989"/>
    </source>
</evidence>
<feature type="transmembrane region" description="Helical" evidence="8">
    <location>
        <begin position="464"/>
        <end position="485"/>
    </location>
</feature>
<evidence type="ECO:0000256" key="5">
    <source>
        <dbReference type="ARBA" id="ARBA00023136"/>
    </source>
</evidence>
<evidence type="ECO:0000256" key="1">
    <source>
        <dbReference type="ARBA" id="ARBA00004141"/>
    </source>
</evidence>
<dbReference type="GO" id="GO:0016020">
    <property type="term" value="C:membrane"/>
    <property type="evidence" value="ECO:0007669"/>
    <property type="project" value="UniProtKB-SubCell"/>
</dbReference>
<dbReference type="PROSITE" id="PS50850">
    <property type="entry name" value="MFS"/>
    <property type="match status" value="1"/>
</dbReference>
<dbReference type="Proteomes" id="UP001322277">
    <property type="component" value="Chromosome 8"/>
</dbReference>
<feature type="compositionally biased region" description="Polar residues" evidence="7">
    <location>
        <begin position="10"/>
        <end position="25"/>
    </location>
</feature>
<evidence type="ECO:0000259" key="9">
    <source>
        <dbReference type="PROSITE" id="PS50850"/>
    </source>
</evidence>